<evidence type="ECO:0000256" key="1">
    <source>
        <dbReference type="SAM" id="Coils"/>
    </source>
</evidence>
<feature type="coiled-coil region" evidence="1">
    <location>
        <begin position="46"/>
        <end position="73"/>
    </location>
</feature>
<dbReference type="OrthoDB" id="6340680at2759"/>
<dbReference type="InParanoid" id="E9FTQ9"/>
<proteinExistence type="predicted"/>
<dbReference type="Proteomes" id="UP000000305">
    <property type="component" value="Unassembled WGS sequence"/>
</dbReference>
<keyword evidence="3" id="KW-1185">Reference proteome</keyword>
<keyword evidence="1" id="KW-0175">Coiled coil</keyword>
<name>E9FTQ9_DAPPU</name>
<evidence type="ECO:0000313" key="3">
    <source>
        <dbReference type="Proteomes" id="UP000000305"/>
    </source>
</evidence>
<protein>
    <submittedName>
        <fullName evidence="2">Uncharacterized protein</fullName>
    </submittedName>
</protein>
<evidence type="ECO:0000313" key="2">
    <source>
        <dbReference type="EMBL" id="EFX89599.1"/>
    </source>
</evidence>
<dbReference type="EMBL" id="GL732524">
    <property type="protein sequence ID" value="EFX89599.1"/>
    <property type="molecule type" value="Genomic_DNA"/>
</dbReference>
<dbReference type="AlphaFoldDB" id="E9FTQ9"/>
<sequence length="105" mass="11812">MSTVAAMDAGKKKSNLSLAIDCNVNKPDPIAKIDCCVDIEGKMSSLEDRKKMMKAVEVDIKKMAEEAKQLRWEDAKMMLENLWKYNMLEVDESAGAVITSTQHHH</sequence>
<gene>
    <name evidence="2" type="ORF">DAPPUDRAFT_303025</name>
</gene>
<dbReference type="HOGENOM" id="CLU_2239265_0_0_1"/>
<dbReference type="KEGG" id="dpx:DAPPUDRAFT_303025"/>
<accession>E9FTQ9</accession>
<organism evidence="2 3">
    <name type="scientific">Daphnia pulex</name>
    <name type="common">Water flea</name>
    <dbReference type="NCBI Taxonomy" id="6669"/>
    <lineage>
        <taxon>Eukaryota</taxon>
        <taxon>Metazoa</taxon>
        <taxon>Ecdysozoa</taxon>
        <taxon>Arthropoda</taxon>
        <taxon>Crustacea</taxon>
        <taxon>Branchiopoda</taxon>
        <taxon>Diplostraca</taxon>
        <taxon>Cladocera</taxon>
        <taxon>Anomopoda</taxon>
        <taxon>Daphniidae</taxon>
        <taxon>Daphnia</taxon>
    </lineage>
</organism>
<reference evidence="2 3" key="1">
    <citation type="journal article" date="2011" name="Science">
        <title>The ecoresponsive genome of Daphnia pulex.</title>
        <authorList>
            <person name="Colbourne J.K."/>
            <person name="Pfrender M.E."/>
            <person name="Gilbert D."/>
            <person name="Thomas W.K."/>
            <person name="Tucker A."/>
            <person name="Oakley T.H."/>
            <person name="Tokishita S."/>
            <person name="Aerts A."/>
            <person name="Arnold G.J."/>
            <person name="Basu M.K."/>
            <person name="Bauer D.J."/>
            <person name="Caceres C.E."/>
            <person name="Carmel L."/>
            <person name="Casola C."/>
            <person name="Choi J.H."/>
            <person name="Detter J.C."/>
            <person name="Dong Q."/>
            <person name="Dusheyko S."/>
            <person name="Eads B.D."/>
            <person name="Frohlich T."/>
            <person name="Geiler-Samerotte K.A."/>
            <person name="Gerlach D."/>
            <person name="Hatcher P."/>
            <person name="Jogdeo S."/>
            <person name="Krijgsveld J."/>
            <person name="Kriventseva E.V."/>
            <person name="Kultz D."/>
            <person name="Laforsch C."/>
            <person name="Lindquist E."/>
            <person name="Lopez J."/>
            <person name="Manak J.R."/>
            <person name="Muller J."/>
            <person name="Pangilinan J."/>
            <person name="Patwardhan R.P."/>
            <person name="Pitluck S."/>
            <person name="Pritham E.J."/>
            <person name="Rechtsteiner A."/>
            <person name="Rho M."/>
            <person name="Rogozin I.B."/>
            <person name="Sakarya O."/>
            <person name="Salamov A."/>
            <person name="Schaack S."/>
            <person name="Shapiro H."/>
            <person name="Shiga Y."/>
            <person name="Skalitzky C."/>
            <person name="Smith Z."/>
            <person name="Souvorov A."/>
            <person name="Sung W."/>
            <person name="Tang Z."/>
            <person name="Tsuchiya D."/>
            <person name="Tu H."/>
            <person name="Vos H."/>
            <person name="Wang M."/>
            <person name="Wolf Y.I."/>
            <person name="Yamagata H."/>
            <person name="Yamada T."/>
            <person name="Ye Y."/>
            <person name="Shaw J.R."/>
            <person name="Andrews J."/>
            <person name="Crease T.J."/>
            <person name="Tang H."/>
            <person name="Lucas S.M."/>
            <person name="Robertson H.M."/>
            <person name="Bork P."/>
            <person name="Koonin E.V."/>
            <person name="Zdobnov E.M."/>
            <person name="Grigoriev I.V."/>
            <person name="Lynch M."/>
            <person name="Boore J.L."/>
        </authorList>
    </citation>
    <scope>NUCLEOTIDE SEQUENCE [LARGE SCALE GENOMIC DNA]</scope>
</reference>